<evidence type="ECO:0000313" key="1">
    <source>
        <dbReference type="EMBL" id="CAA9496739.1"/>
    </source>
</evidence>
<reference evidence="1" key="1">
    <citation type="submission" date="2020-02" db="EMBL/GenBank/DDBJ databases">
        <authorList>
            <person name="Meier V. D."/>
        </authorList>
    </citation>
    <scope>NUCLEOTIDE SEQUENCE</scope>
    <source>
        <strain evidence="1">AVDCRST_MAG67</strain>
    </source>
</reference>
<dbReference type="EMBL" id="CADCVQ010000073">
    <property type="protein sequence ID" value="CAA9496739.1"/>
    <property type="molecule type" value="Genomic_DNA"/>
</dbReference>
<keyword evidence="1" id="KW-0560">Oxidoreductase</keyword>
<sequence>MAQLEPLGPAELGGHVIVVSFWTLTCINWLRQEPYPNGYTCHFPRPDWKLPDRETVAQPDARTAVRR</sequence>
<protein>
    <submittedName>
        <fullName evidence="1">Peptide-methionine (S)-S-oxide reductase MsrA</fullName>
        <ecNumber evidence="1">1.8.4.11</ecNumber>
    </submittedName>
</protein>
<proteinExistence type="predicted"/>
<dbReference type="EC" id="1.8.4.11" evidence="1"/>
<organism evidence="1">
    <name type="scientific">uncultured Solirubrobacteraceae bacterium</name>
    <dbReference type="NCBI Taxonomy" id="1162706"/>
    <lineage>
        <taxon>Bacteria</taxon>
        <taxon>Bacillati</taxon>
        <taxon>Actinomycetota</taxon>
        <taxon>Thermoleophilia</taxon>
        <taxon>Solirubrobacterales</taxon>
        <taxon>Solirubrobacteraceae</taxon>
        <taxon>environmental samples</taxon>
    </lineage>
</organism>
<accession>A0A6J4SF40</accession>
<dbReference type="GO" id="GO:0008113">
    <property type="term" value="F:peptide-methionine (S)-S-oxide reductase activity"/>
    <property type="evidence" value="ECO:0007669"/>
    <property type="project" value="UniProtKB-EC"/>
</dbReference>
<name>A0A6J4SF40_9ACTN</name>
<dbReference type="AlphaFoldDB" id="A0A6J4SF40"/>
<gene>
    <name evidence="1" type="ORF">AVDCRST_MAG67-1757</name>
</gene>